<dbReference type="EMBL" id="GBHO01032652">
    <property type="protein sequence ID" value="JAG10952.1"/>
    <property type="molecule type" value="Transcribed_RNA"/>
</dbReference>
<accession>A0A0A9WR76</accession>
<reference evidence="2" key="1">
    <citation type="journal article" date="2014" name="PLoS ONE">
        <title>Transcriptome-Based Identification of ABC Transporters in the Western Tarnished Plant Bug Lygus hesperus.</title>
        <authorList>
            <person name="Hull J.J."/>
            <person name="Chaney K."/>
            <person name="Geib S.M."/>
            <person name="Fabrick J.A."/>
            <person name="Brent C.S."/>
            <person name="Walsh D."/>
            <person name="Lavine L.C."/>
        </authorList>
    </citation>
    <scope>NUCLEOTIDE SEQUENCE</scope>
</reference>
<name>A0A0A9WR76_LYGHE</name>
<dbReference type="AlphaFoldDB" id="A0A0A9WR76"/>
<feature type="region of interest" description="Disordered" evidence="1">
    <location>
        <begin position="1"/>
        <end position="75"/>
    </location>
</feature>
<organism evidence="2">
    <name type="scientific">Lygus hesperus</name>
    <name type="common">Western plant bug</name>
    <dbReference type="NCBI Taxonomy" id="30085"/>
    <lineage>
        <taxon>Eukaryota</taxon>
        <taxon>Metazoa</taxon>
        <taxon>Ecdysozoa</taxon>
        <taxon>Arthropoda</taxon>
        <taxon>Hexapoda</taxon>
        <taxon>Insecta</taxon>
        <taxon>Pterygota</taxon>
        <taxon>Neoptera</taxon>
        <taxon>Paraneoptera</taxon>
        <taxon>Hemiptera</taxon>
        <taxon>Heteroptera</taxon>
        <taxon>Panheteroptera</taxon>
        <taxon>Cimicomorpha</taxon>
        <taxon>Miridae</taxon>
        <taxon>Mirini</taxon>
        <taxon>Lygus</taxon>
    </lineage>
</organism>
<feature type="non-terminal residue" evidence="2">
    <location>
        <position position="1"/>
    </location>
</feature>
<gene>
    <name evidence="2" type="primary">Heatr7b1</name>
    <name evidence="2" type="ORF">CM83_18998</name>
</gene>
<reference evidence="2" key="2">
    <citation type="submission" date="2014-07" db="EMBL/GenBank/DDBJ databases">
        <authorList>
            <person name="Hull J."/>
        </authorList>
    </citation>
    <scope>NUCLEOTIDE SEQUENCE</scope>
</reference>
<sequence length="131" mass="14966">KRRKKPLDSLKDSEDTMPHIPVASSMASGSQVELEISRQKPEVDKKRRKKHAEDLTPDIPVTYCSQIEPGPSGSAPKIKIWRRKYSEDVTPDIPLASSRASRLNIEQRTSLQKSGMYKKIFRNHRKAELID</sequence>
<proteinExistence type="predicted"/>
<feature type="compositionally biased region" description="Basic and acidic residues" evidence="1">
    <location>
        <begin position="35"/>
        <end position="45"/>
    </location>
</feature>
<evidence type="ECO:0000256" key="1">
    <source>
        <dbReference type="SAM" id="MobiDB-lite"/>
    </source>
</evidence>
<feature type="non-terminal residue" evidence="2">
    <location>
        <position position="131"/>
    </location>
</feature>
<feature type="compositionally biased region" description="Basic and acidic residues" evidence="1">
    <location>
        <begin position="1"/>
        <end position="17"/>
    </location>
</feature>
<protein>
    <submittedName>
        <fullName evidence="2">HEAT repeat-containing protein 7B1</fullName>
    </submittedName>
</protein>
<evidence type="ECO:0000313" key="2">
    <source>
        <dbReference type="EMBL" id="JAG10952.1"/>
    </source>
</evidence>